<comment type="caution">
    <text evidence="2">The sequence shown here is derived from an EMBL/GenBank/DDBJ whole genome shotgun (WGS) entry which is preliminary data.</text>
</comment>
<reference evidence="2" key="1">
    <citation type="journal article" date="2015" name="Nature">
        <title>Complex archaea that bridge the gap between prokaryotes and eukaryotes.</title>
        <authorList>
            <person name="Spang A."/>
            <person name="Saw J.H."/>
            <person name="Jorgensen S.L."/>
            <person name="Zaremba-Niedzwiedzka K."/>
            <person name="Martijn J."/>
            <person name="Lind A.E."/>
            <person name="van Eijk R."/>
            <person name="Schleper C."/>
            <person name="Guy L."/>
            <person name="Ettema T.J."/>
        </authorList>
    </citation>
    <scope>NUCLEOTIDE SEQUENCE</scope>
</reference>
<evidence type="ECO:0000313" key="2">
    <source>
        <dbReference type="EMBL" id="KKM18919.1"/>
    </source>
</evidence>
<accession>A0A0F9IGJ9</accession>
<dbReference type="SUPFAM" id="SSF56563">
    <property type="entry name" value="Major capsid protein gp5"/>
    <property type="match status" value="1"/>
</dbReference>
<protein>
    <recommendedName>
        <fullName evidence="1">Phage capsid-like C-terminal domain-containing protein</fullName>
    </recommendedName>
</protein>
<dbReference type="InterPro" id="IPR048813">
    <property type="entry name" value="GP7-like"/>
</dbReference>
<sequence length="326" mass="35800">MRTLATYRELDTDMILRGFFDWILEEDAMLANMAVREVLGNGVLYNVRTTRAGASWTQPGDTIPESTGTTTQRSAALSILIGDADVDKFAKKTNKTQDPEVLEIQEKSKDVVHEWSERAIYGQTTTSGNTNQPKGLFKLLAEVESTTTTDLDGPNNSQVVAPQATSGALVLANMDELTDAVHKPNGYIMTKRARRKLNTLAQAAGTNLVHDRDQLGFMLSFYGGIPIYINEHMEDTLPNNSSSVLDITSYAIGTTRAASNDNFVIFCVRMAEDGFTIIQAGAFEHEVIGTVQNKDATRHRFKWYTGLGLFDKFAAAVMTGVLDTAL</sequence>
<gene>
    <name evidence="2" type="ORF">LCGC14_1660850</name>
</gene>
<dbReference type="AlphaFoldDB" id="A0A0F9IGJ9"/>
<dbReference type="Pfam" id="PF05065">
    <property type="entry name" value="Phage_capsid"/>
    <property type="match status" value="1"/>
</dbReference>
<dbReference type="EMBL" id="LAZR01014110">
    <property type="protein sequence ID" value="KKM18919.1"/>
    <property type="molecule type" value="Genomic_DNA"/>
</dbReference>
<evidence type="ECO:0000259" key="1">
    <source>
        <dbReference type="Pfam" id="PF05065"/>
    </source>
</evidence>
<feature type="domain" description="Phage capsid-like C-terminal" evidence="1">
    <location>
        <begin position="23"/>
        <end position="257"/>
    </location>
</feature>
<dbReference type="NCBIfam" id="NF045672">
    <property type="entry name" value="MCP_gp7_epsi_15"/>
    <property type="match status" value="1"/>
</dbReference>
<name>A0A0F9IGJ9_9ZZZZ</name>
<organism evidence="2">
    <name type="scientific">marine sediment metagenome</name>
    <dbReference type="NCBI Taxonomy" id="412755"/>
    <lineage>
        <taxon>unclassified sequences</taxon>
        <taxon>metagenomes</taxon>
        <taxon>ecological metagenomes</taxon>
    </lineage>
</organism>
<dbReference type="InterPro" id="IPR054612">
    <property type="entry name" value="Phage_capsid-like_C"/>
</dbReference>
<proteinExistence type="predicted"/>